<gene>
    <name evidence="1" type="ORF">PTE31013_04836</name>
</gene>
<protein>
    <submittedName>
        <fullName evidence="1">Uncharacterized protein</fullName>
    </submittedName>
</protein>
<evidence type="ECO:0000313" key="1">
    <source>
        <dbReference type="EMBL" id="VVE52728.1"/>
    </source>
</evidence>
<sequence>MNRTEWQDRAYDTASTSELFAAMDRRSEAINARFAEHVARVSTLSGRALDPWNPEVRSHVVPKDGEALPSDTRIFWGEELKPLLVGTVVREVNHMLLVVVDRSGPVPVVFEDRFDARDFI</sequence>
<dbReference type="Proteomes" id="UP000334380">
    <property type="component" value="Unassembled WGS sequence"/>
</dbReference>
<keyword evidence="2" id="KW-1185">Reference proteome</keyword>
<evidence type="ECO:0000313" key="2">
    <source>
        <dbReference type="Proteomes" id="UP000334380"/>
    </source>
</evidence>
<reference evidence="1 2" key="1">
    <citation type="submission" date="2019-08" db="EMBL/GenBank/DDBJ databases">
        <authorList>
            <person name="Peeters C."/>
        </authorList>
    </citation>
    <scope>NUCLEOTIDE SEQUENCE [LARGE SCALE GENOMIC DNA]</scope>
    <source>
        <strain evidence="1 2">LMG 31013</strain>
    </source>
</reference>
<dbReference type="AlphaFoldDB" id="A0A5E4YWA3"/>
<name>A0A5E4YWA3_9BURK</name>
<proteinExistence type="predicted"/>
<organism evidence="1 2">
    <name type="scientific">Pandoraea terrigena</name>
    <dbReference type="NCBI Taxonomy" id="2508292"/>
    <lineage>
        <taxon>Bacteria</taxon>
        <taxon>Pseudomonadati</taxon>
        <taxon>Pseudomonadota</taxon>
        <taxon>Betaproteobacteria</taxon>
        <taxon>Burkholderiales</taxon>
        <taxon>Burkholderiaceae</taxon>
        <taxon>Pandoraea</taxon>
    </lineage>
</organism>
<dbReference type="RefSeq" id="WP_150615147.1">
    <property type="nucleotide sequence ID" value="NZ_CABPRU010000019.1"/>
</dbReference>
<dbReference type="EMBL" id="CABPRU010000019">
    <property type="protein sequence ID" value="VVE52728.1"/>
    <property type="molecule type" value="Genomic_DNA"/>
</dbReference>
<accession>A0A5E4YWA3</accession>